<dbReference type="Proteomes" id="UP000467214">
    <property type="component" value="Unassembled WGS sequence"/>
</dbReference>
<dbReference type="InterPro" id="IPR022489">
    <property type="entry name" value="PolyP_AMP_Tfrase"/>
</dbReference>
<dbReference type="NCBIfam" id="TIGR03708">
    <property type="entry name" value="poly_P_AMP_trns"/>
    <property type="match status" value="1"/>
</dbReference>
<dbReference type="PANTHER" id="PTHR34383:SF3">
    <property type="entry name" value="POLYPHOSPHATE:AMP PHOSPHOTRANSFERASE"/>
    <property type="match status" value="1"/>
</dbReference>
<feature type="domain" description="Polyphosphate kinase-2-related" evidence="1">
    <location>
        <begin position="269"/>
        <end position="491"/>
    </location>
</feature>
<dbReference type="PANTHER" id="PTHR34383">
    <property type="entry name" value="POLYPHOSPHATE:AMP PHOSPHOTRANSFERASE-RELATED"/>
    <property type="match status" value="1"/>
</dbReference>
<evidence type="ECO:0000313" key="3">
    <source>
        <dbReference type="Proteomes" id="UP000467214"/>
    </source>
</evidence>
<reference evidence="2 3" key="1">
    <citation type="submission" date="2019-12" db="EMBL/GenBank/DDBJ databases">
        <title>Neisseriaceae gen. nov. sp. Genome sequencing and assembly.</title>
        <authorList>
            <person name="Liu Z."/>
            <person name="Li A."/>
        </authorList>
    </citation>
    <scope>NUCLEOTIDE SEQUENCE [LARGE SCALE GENOMIC DNA]</scope>
    <source>
        <strain evidence="2 3">B2N2-7</strain>
    </source>
</reference>
<dbReference type="RefSeq" id="WP_160797496.1">
    <property type="nucleotide sequence ID" value="NZ_WSSB01000011.1"/>
</dbReference>
<organism evidence="2 3">
    <name type="scientific">Craterilacuibacter sinensis</name>
    <dbReference type="NCBI Taxonomy" id="2686017"/>
    <lineage>
        <taxon>Bacteria</taxon>
        <taxon>Pseudomonadati</taxon>
        <taxon>Pseudomonadota</taxon>
        <taxon>Betaproteobacteria</taxon>
        <taxon>Neisseriales</taxon>
        <taxon>Neisseriaceae</taxon>
        <taxon>Craterilacuibacter</taxon>
    </lineage>
</organism>
<dbReference type="InterPro" id="IPR027417">
    <property type="entry name" value="P-loop_NTPase"/>
</dbReference>
<feature type="domain" description="Polyphosphate kinase-2-related" evidence="1">
    <location>
        <begin position="11"/>
        <end position="233"/>
    </location>
</feature>
<sequence length="497" mass="57586">MFESAEIGHSISKADWKARVPALREALLDAQYDLKQKPDFPVLILIHGFDAAGRGETLNLVNEWLDPRLIHTVAFDAPNDEARARPWMWRYWRELPPKGRLGIYFGSYYSDTLFNRSEDEIDSAELDKQIADILRFERMLSNDGALILKFWFHLSKDAQKSRLKALEKDPKTAWRVTEKDWKHYALYDKLRKHAAHMLRLTNTAFAPWAVIDGTDHNYRSLAVGEAILAAMRARLDLPHPFLPRSDSPSLPQPIDHKLLLDTLVLDQELDKAAYKNALDALQGRLNRLTRDARFAGHSLVLVFEGNDAAGKGGCIRRITQALDARRYRVMPVAAPSDEERAQPWLWRFWRHVPGKGHTAIFDRSWYGRVLVERVEGFCGSEHWMRAYYEINDFEHQLVADGAIVLKFWLATSAEEQLARFQAREETGFKRFKITDEDWRNRERWDDYKLAVCDMIDRTSTTRVPWTLVEANNKHYARIKVLKTVCDALEARLDADAN</sequence>
<keyword evidence="2" id="KW-0808">Transferase</keyword>
<dbReference type="Gene3D" id="3.40.50.300">
    <property type="entry name" value="P-loop containing nucleotide triphosphate hydrolases"/>
    <property type="match status" value="2"/>
</dbReference>
<dbReference type="SUPFAM" id="SSF52540">
    <property type="entry name" value="P-loop containing nucleoside triphosphate hydrolases"/>
    <property type="match status" value="2"/>
</dbReference>
<comment type="caution">
    <text evidence="2">The sequence shown here is derived from an EMBL/GenBank/DDBJ whole genome shotgun (WGS) entry which is preliminary data.</text>
</comment>
<keyword evidence="3" id="KW-1185">Reference proteome</keyword>
<name>A0A845BN80_9NEIS</name>
<proteinExistence type="predicted"/>
<dbReference type="GO" id="GO:0006797">
    <property type="term" value="P:polyphosphate metabolic process"/>
    <property type="evidence" value="ECO:0007669"/>
    <property type="project" value="InterPro"/>
</dbReference>
<accession>A0A845BN80</accession>
<gene>
    <name evidence="2" type="primary">pap</name>
    <name evidence="2" type="ORF">GQF02_12165</name>
</gene>
<evidence type="ECO:0000313" key="2">
    <source>
        <dbReference type="EMBL" id="MXR37729.1"/>
    </source>
</evidence>
<dbReference type="AlphaFoldDB" id="A0A845BN80"/>
<dbReference type="Pfam" id="PF03976">
    <property type="entry name" value="PPK2"/>
    <property type="match status" value="2"/>
</dbReference>
<dbReference type="EMBL" id="WSSB01000011">
    <property type="protein sequence ID" value="MXR37729.1"/>
    <property type="molecule type" value="Genomic_DNA"/>
</dbReference>
<protein>
    <submittedName>
        <fullName evidence="2">Polyphosphate:AMP phosphotransferase</fullName>
    </submittedName>
</protein>
<dbReference type="InterPro" id="IPR022488">
    <property type="entry name" value="PPK2-related"/>
</dbReference>
<evidence type="ECO:0000259" key="1">
    <source>
        <dbReference type="Pfam" id="PF03976"/>
    </source>
</evidence>
<dbReference type="GO" id="GO:0043751">
    <property type="term" value="F:polyphosphate:AMP phosphotransferase activity"/>
    <property type="evidence" value="ECO:0007669"/>
    <property type="project" value="InterPro"/>
</dbReference>